<name>A0A174CXW9_9ACTN</name>
<evidence type="ECO:0000313" key="2">
    <source>
        <dbReference type="Proteomes" id="UP000095468"/>
    </source>
</evidence>
<organism evidence="1 2">
    <name type="scientific">Collinsella aerofaciens</name>
    <dbReference type="NCBI Taxonomy" id="74426"/>
    <lineage>
        <taxon>Bacteria</taxon>
        <taxon>Bacillati</taxon>
        <taxon>Actinomycetota</taxon>
        <taxon>Coriobacteriia</taxon>
        <taxon>Coriobacteriales</taxon>
        <taxon>Coriobacteriaceae</taxon>
        <taxon>Collinsella</taxon>
    </lineage>
</organism>
<protein>
    <submittedName>
        <fullName evidence="1">Uncharacterized protein</fullName>
    </submittedName>
</protein>
<sequence length="48" mass="5607">MERQSVHDAHLPYLPFTDLPSLCGPIADHPCDNAPDEKGIRWNRLMYW</sequence>
<gene>
    <name evidence="1" type="ORF">ERS852381_01176</name>
</gene>
<dbReference type="EMBL" id="CYYP01000009">
    <property type="protein sequence ID" value="CUO18222.1"/>
    <property type="molecule type" value="Genomic_DNA"/>
</dbReference>
<accession>A0A174CXW9</accession>
<dbReference type="Proteomes" id="UP000095468">
    <property type="component" value="Unassembled WGS sequence"/>
</dbReference>
<reference evidence="1 2" key="1">
    <citation type="submission" date="2015-09" db="EMBL/GenBank/DDBJ databases">
        <authorList>
            <consortium name="Pathogen Informatics"/>
        </authorList>
    </citation>
    <scope>NUCLEOTIDE SEQUENCE [LARGE SCALE GENOMIC DNA]</scope>
    <source>
        <strain evidence="1 2">2789STDY5608823</strain>
    </source>
</reference>
<dbReference type="AlphaFoldDB" id="A0A174CXW9"/>
<proteinExistence type="predicted"/>
<evidence type="ECO:0000313" key="1">
    <source>
        <dbReference type="EMBL" id="CUO18222.1"/>
    </source>
</evidence>